<dbReference type="PANTHER" id="PTHR35400">
    <property type="entry name" value="SLR1083 PROTEIN"/>
    <property type="match status" value="1"/>
</dbReference>
<feature type="domain" description="Putative restriction endonuclease" evidence="1">
    <location>
        <begin position="15"/>
        <end position="180"/>
    </location>
</feature>
<dbReference type="AlphaFoldDB" id="A0A2H3KSS6"/>
<evidence type="ECO:0000259" key="1">
    <source>
        <dbReference type="Pfam" id="PF05685"/>
    </source>
</evidence>
<dbReference type="InterPro" id="IPR011335">
    <property type="entry name" value="Restrct_endonuc-II-like"/>
</dbReference>
<dbReference type="InterPro" id="IPR008538">
    <property type="entry name" value="Uma2"/>
</dbReference>
<dbReference type="SUPFAM" id="SSF52980">
    <property type="entry name" value="Restriction endonuclease-like"/>
    <property type="match status" value="1"/>
</dbReference>
<evidence type="ECO:0000313" key="3">
    <source>
        <dbReference type="Proteomes" id="UP000220922"/>
    </source>
</evidence>
<dbReference type="OrthoDB" id="196625at2"/>
<sequence length="186" mass="21350">MAVEWIRRAFTIHDYARMRESGILTEDDRVELIDGEIRNMSPTDPHHAAIVTKMMTFLMRQVQDEAIISPQNPVQLTDYTEPQPDIAVLRYRDDYYAQALPRADDILLLIEVADTTLTYDREEKMPRYAQAGVPEAWIVNLTELLIEQYTLPVKGQYTRLQKVLLGDTVTSPTFPRIALNTSLILG</sequence>
<dbReference type="Gene3D" id="3.90.1570.10">
    <property type="entry name" value="tt1808, chain A"/>
    <property type="match status" value="1"/>
</dbReference>
<dbReference type="PANTHER" id="PTHR35400:SF1">
    <property type="entry name" value="SLR1083 PROTEIN"/>
    <property type="match status" value="1"/>
</dbReference>
<reference evidence="2 3" key="1">
    <citation type="submission" date="2016-05" db="EMBL/GenBank/DDBJ databases">
        <authorList>
            <person name="Lavstsen T."/>
            <person name="Jespersen J.S."/>
        </authorList>
    </citation>
    <scope>NUCLEOTIDE SEQUENCE [LARGE SCALE GENOMIC DNA]</scope>
    <source>
        <strain evidence="2 3">B7-9</strain>
    </source>
</reference>
<gene>
    <name evidence="2" type="ORF">A9Q02_19925</name>
</gene>
<evidence type="ECO:0000313" key="2">
    <source>
        <dbReference type="EMBL" id="PDV96912.1"/>
    </source>
</evidence>
<dbReference type="Pfam" id="PF05685">
    <property type="entry name" value="Uma2"/>
    <property type="match status" value="1"/>
</dbReference>
<dbReference type="InterPro" id="IPR012296">
    <property type="entry name" value="Nuclease_put_TT1808"/>
</dbReference>
<dbReference type="RefSeq" id="WP_097655004.1">
    <property type="nucleotide sequence ID" value="NZ_LYXE01000172.1"/>
</dbReference>
<protein>
    <recommendedName>
        <fullName evidence="1">Putative restriction endonuclease domain-containing protein</fullName>
    </recommendedName>
</protein>
<dbReference type="Proteomes" id="UP000220922">
    <property type="component" value="Unassembled WGS sequence"/>
</dbReference>
<dbReference type="EMBL" id="LYXE01000172">
    <property type="protein sequence ID" value="PDV96912.1"/>
    <property type="molecule type" value="Genomic_DNA"/>
</dbReference>
<comment type="caution">
    <text evidence="2">The sequence shown here is derived from an EMBL/GenBank/DDBJ whole genome shotgun (WGS) entry which is preliminary data.</text>
</comment>
<name>A0A2H3KSS6_9CHLR</name>
<dbReference type="CDD" id="cd06260">
    <property type="entry name" value="DUF820-like"/>
    <property type="match status" value="1"/>
</dbReference>
<keyword evidence="3" id="KW-1185">Reference proteome</keyword>
<organism evidence="2 3">
    <name type="scientific">Candidatus Chloroploca asiatica</name>
    <dbReference type="NCBI Taxonomy" id="1506545"/>
    <lineage>
        <taxon>Bacteria</taxon>
        <taxon>Bacillati</taxon>
        <taxon>Chloroflexota</taxon>
        <taxon>Chloroflexia</taxon>
        <taxon>Chloroflexales</taxon>
        <taxon>Chloroflexineae</taxon>
        <taxon>Oscillochloridaceae</taxon>
        <taxon>Candidatus Chloroploca</taxon>
    </lineage>
</organism>
<proteinExistence type="predicted"/>
<accession>A0A2H3KSS6</accession>